<reference evidence="2 3" key="1">
    <citation type="submission" date="2024-01" db="EMBL/GenBank/DDBJ databases">
        <title>Genome assemblies of Stephania.</title>
        <authorList>
            <person name="Yang L."/>
        </authorList>
    </citation>
    <scope>NUCLEOTIDE SEQUENCE [LARGE SCALE GENOMIC DNA]</scope>
    <source>
        <strain evidence="2">JXDWG</strain>
        <tissue evidence="2">Leaf</tissue>
    </source>
</reference>
<organism evidence="2 3">
    <name type="scientific">Stephania cephalantha</name>
    <dbReference type="NCBI Taxonomy" id="152367"/>
    <lineage>
        <taxon>Eukaryota</taxon>
        <taxon>Viridiplantae</taxon>
        <taxon>Streptophyta</taxon>
        <taxon>Embryophyta</taxon>
        <taxon>Tracheophyta</taxon>
        <taxon>Spermatophyta</taxon>
        <taxon>Magnoliopsida</taxon>
        <taxon>Ranunculales</taxon>
        <taxon>Menispermaceae</taxon>
        <taxon>Menispermoideae</taxon>
        <taxon>Cissampelideae</taxon>
        <taxon>Stephania</taxon>
    </lineage>
</organism>
<gene>
    <name evidence="2" type="ORF">Scep_004243</name>
</gene>
<feature type="compositionally biased region" description="Low complexity" evidence="1">
    <location>
        <begin position="8"/>
        <end position="23"/>
    </location>
</feature>
<proteinExistence type="predicted"/>
<dbReference type="Proteomes" id="UP001419268">
    <property type="component" value="Unassembled WGS sequence"/>
</dbReference>
<protein>
    <submittedName>
        <fullName evidence="2">Uncharacterized protein</fullName>
    </submittedName>
</protein>
<comment type="caution">
    <text evidence="2">The sequence shown here is derived from an EMBL/GenBank/DDBJ whole genome shotgun (WGS) entry which is preliminary data.</text>
</comment>
<keyword evidence="3" id="KW-1185">Reference proteome</keyword>
<accession>A0AAP0KTP3</accession>
<dbReference type="EMBL" id="JBBNAG010000002">
    <property type="protein sequence ID" value="KAK9157669.1"/>
    <property type="molecule type" value="Genomic_DNA"/>
</dbReference>
<feature type="region of interest" description="Disordered" evidence="1">
    <location>
        <begin position="1"/>
        <end position="24"/>
    </location>
</feature>
<evidence type="ECO:0000313" key="2">
    <source>
        <dbReference type="EMBL" id="KAK9157669.1"/>
    </source>
</evidence>
<sequence length="87" mass="9552">MSADSSDSGEPPTRTTSSGSSSSVVNRMGFRVDYKALKYTAPIEELGATFVARFHQDQKPYIALHLSPPNETMFNVQNHRQGHLALA</sequence>
<name>A0AAP0KTP3_9MAGN</name>
<dbReference type="AlphaFoldDB" id="A0AAP0KTP3"/>
<evidence type="ECO:0000256" key="1">
    <source>
        <dbReference type="SAM" id="MobiDB-lite"/>
    </source>
</evidence>
<evidence type="ECO:0000313" key="3">
    <source>
        <dbReference type="Proteomes" id="UP001419268"/>
    </source>
</evidence>